<evidence type="ECO:0000256" key="2">
    <source>
        <dbReference type="ARBA" id="ARBA00009840"/>
    </source>
</evidence>
<evidence type="ECO:0000256" key="4">
    <source>
        <dbReference type="ARBA" id="ARBA00023172"/>
    </source>
</evidence>
<evidence type="ECO:0000256" key="1">
    <source>
        <dbReference type="ARBA" id="ARBA00003416"/>
    </source>
</evidence>
<feature type="coiled-coil region" evidence="5">
    <location>
        <begin position="24"/>
        <end position="77"/>
    </location>
</feature>
<accession>A0A318EDL1</accession>
<comment type="similarity">
    <text evidence="2">Belongs to the RmuC family.</text>
</comment>
<evidence type="ECO:0000313" key="7">
    <source>
        <dbReference type="Proteomes" id="UP000248330"/>
    </source>
</evidence>
<comment type="function">
    <text evidence="1">Involved in DNA recombination.</text>
</comment>
<evidence type="ECO:0000256" key="3">
    <source>
        <dbReference type="ARBA" id="ARBA00023054"/>
    </source>
</evidence>
<protein>
    <submittedName>
        <fullName evidence="6">DNA recombination protein RmuC</fullName>
    </submittedName>
</protein>
<comment type="caution">
    <text evidence="6">The sequence shown here is derived from an EMBL/GenBank/DDBJ whole genome shotgun (WGS) entry which is preliminary data.</text>
</comment>
<keyword evidence="3 5" id="KW-0175">Coiled coil</keyword>
<reference evidence="6 7" key="1">
    <citation type="submission" date="2018-04" db="EMBL/GenBank/DDBJ databases">
        <title>Genomic Encyclopedia of Type Strains, Phase IV (KMG-IV): sequencing the most valuable type-strain genomes for metagenomic binning, comparative biology and taxonomic classification.</title>
        <authorList>
            <person name="Goeker M."/>
        </authorList>
    </citation>
    <scope>NUCLEOTIDE SEQUENCE [LARGE SCALE GENOMIC DNA]</scope>
    <source>
        <strain evidence="6 7">DSM 104150</strain>
    </source>
</reference>
<dbReference type="EMBL" id="QICN01000002">
    <property type="protein sequence ID" value="PXV70581.1"/>
    <property type="molecule type" value="Genomic_DNA"/>
</dbReference>
<name>A0A318EDL1_9GAMM</name>
<feature type="coiled-coil region" evidence="5">
    <location>
        <begin position="104"/>
        <end position="139"/>
    </location>
</feature>
<dbReference type="GO" id="GO:0006310">
    <property type="term" value="P:DNA recombination"/>
    <property type="evidence" value="ECO:0007669"/>
    <property type="project" value="UniProtKB-KW"/>
</dbReference>
<gene>
    <name evidence="6" type="ORF">C8D93_102440</name>
</gene>
<organism evidence="6 7">
    <name type="scientific">Sinimarinibacterium flocculans</name>
    <dbReference type="NCBI Taxonomy" id="985250"/>
    <lineage>
        <taxon>Bacteria</taxon>
        <taxon>Pseudomonadati</taxon>
        <taxon>Pseudomonadota</taxon>
        <taxon>Gammaproteobacteria</taxon>
        <taxon>Nevskiales</taxon>
        <taxon>Nevskiaceae</taxon>
        <taxon>Sinimarinibacterium</taxon>
    </lineage>
</organism>
<proteinExistence type="inferred from homology"/>
<keyword evidence="7" id="KW-1185">Reference proteome</keyword>
<dbReference type="Pfam" id="PF02646">
    <property type="entry name" value="RmuC"/>
    <property type="match status" value="1"/>
</dbReference>
<dbReference type="AlphaFoldDB" id="A0A318EDL1"/>
<dbReference type="PANTHER" id="PTHR30563:SF0">
    <property type="entry name" value="DNA RECOMBINATION PROTEIN RMUC"/>
    <property type="match status" value="1"/>
</dbReference>
<evidence type="ECO:0000313" key="6">
    <source>
        <dbReference type="EMBL" id="PXV70581.1"/>
    </source>
</evidence>
<dbReference type="InterPro" id="IPR003798">
    <property type="entry name" value="DNA_recombination_RmuC"/>
</dbReference>
<dbReference type="PANTHER" id="PTHR30563">
    <property type="entry name" value="DNA RECOMBINATION PROTEIN RMUC"/>
    <property type="match status" value="1"/>
</dbReference>
<keyword evidence="4" id="KW-0233">DNA recombination</keyword>
<sequence length="424" mass="47427">MWMAAAAALGAVVGALLLRLLPSRERGEALRQALQNDLERLERVVREDAAQQRRDHADAAARQRQELGERLQLFLEEARAGRREQSETLAKFGEQQAQQGLALRTGVEESLKTLRQENAEKLEQMRRTVDEKLHETLERRLGESFKLVSERLEQVHKGLGEMQTLASGVGDLKRVLTNVKSRGIFGEVQLAALLEQVLTVEQYAANIATKPGSGERVEYAIRLPGRSDEGTPVWLPVDAKFPREDYERLVDAQERADPEAAAAAALALERRIRAEAQTIAEKYLSPPHTTDFAILFVPVEGLYAEILRRPGLFEDIQRKHRVTVAGPTNLLAFLNSLQMGFRTLALEKRSSEVWQVLGAVKTEFDKFGDVLDKVRKKLDEASNQLDNTGVRTRAITRRLKTVQALPESDSERLLGSAADTADDE</sequence>
<dbReference type="Proteomes" id="UP000248330">
    <property type="component" value="Unassembled WGS sequence"/>
</dbReference>
<evidence type="ECO:0000256" key="5">
    <source>
        <dbReference type="SAM" id="Coils"/>
    </source>
</evidence>